<evidence type="ECO:0000313" key="4">
    <source>
        <dbReference type="EMBL" id="PWG03737.1"/>
    </source>
</evidence>
<dbReference type="RefSeq" id="WP_109271876.1">
    <property type="nucleotide sequence ID" value="NZ_QFFF01000001.1"/>
</dbReference>
<keyword evidence="2" id="KW-1133">Transmembrane helix</keyword>
<evidence type="ECO:0000256" key="1">
    <source>
        <dbReference type="SAM" id="MobiDB-lite"/>
    </source>
</evidence>
<comment type="caution">
    <text evidence="4">The sequence shown here is derived from an EMBL/GenBank/DDBJ whole genome shotgun (WGS) entry which is preliminary data.</text>
</comment>
<dbReference type="OrthoDB" id="163768at2"/>
<organism evidence="4 5">
    <name type="scientific">Allosphingosinicella humi</name>
    <dbReference type="NCBI Taxonomy" id="2068657"/>
    <lineage>
        <taxon>Bacteria</taxon>
        <taxon>Pseudomonadati</taxon>
        <taxon>Pseudomonadota</taxon>
        <taxon>Alphaproteobacteria</taxon>
        <taxon>Sphingomonadales</taxon>
        <taxon>Sphingomonadaceae</taxon>
        <taxon>Allosphingosinicella</taxon>
    </lineage>
</organism>
<sequence>MRNNRRYVYLVVALVLAALAFWITQSWLESEVSRATATADAGEKVSSRKILVAAQSVNPGTILTAEHLEWASWPEDASTEAYFEQGKASLESVAGSVARNALFRGEPIAADAIARPGEGSVMSAVLRPGYRAVTLDVSASTGVAGFVSPGDRVDLILSRVLEGAGNAKRVTSDTVLRDVRVVGVDQKVAKPDGEVIAPQTATIEVTPAQAEQVVAASELGKLTLALRSVARGEADDATADASPSWLVGGGTGEQSASAPRSRSVSRPAPAAVEVVRGISSSVEGSSR</sequence>
<name>A0A2U2J5Z5_9SPHN</name>
<dbReference type="Proteomes" id="UP000245916">
    <property type="component" value="Unassembled WGS sequence"/>
</dbReference>
<evidence type="ECO:0000259" key="3">
    <source>
        <dbReference type="SMART" id="SM00858"/>
    </source>
</evidence>
<dbReference type="InterPro" id="IPR031571">
    <property type="entry name" value="RcpC_dom"/>
</dbReference>
<dbReference type="Gene3D" id="3.90.1210.10">
    <property type="entry name" value="Antifreeze-like/N-acetylneuraminic acid synthase C-terminal domain"/>
    <property type="match status" value="1"/>
</dbReference>
<feature type="region of interest" description="Disordered" evidence="1">
    <location>
        <begin position="237"/>
        <end position="270"/>
    </location>
</feature>
<dbReference type="CDD" id="cd11614">
    <property type="entry name" value="SAF_CpaB_FlgA_like"/>
    <property type="match status" value="1"/>
</dbReference>
<dbReference type="EMBL" id="QFFF01000001">
    <property type="protein sequence ID" value="PWG03737.1"/>
    <property type="molecule type" value="Genomic_DNA"/>
</dbReference>
<dbReference type="SMART" id="SM00858">
    <property type="entry name" value="SAF"/>
    <property type="match status" value="1"/>
</dbReference>
<keyword evidence="5" id="KW-1185">Reference proteome</keyword>
<evidence type="ECO:0000313" key="5">
    <source>
        <dbReference type="Proteomes" id="UP000245916"/>
    </source>
</evidence>
<dbReference type="Pfam" id="PF16976">
    <property type="entry name" value="RcpC"/>
    <property type="match status" value="1"/>
</dbReference>
<dbReference type="NCBIfam" id="TIGR03177">
    <property type="entry name" value="pilus_cpaB"/>
    <property type="match status" value="1"/>
</dbReference>
<feature type="domain" description="SAF" evidence="3">
    <location>
        <begin position="48"/>
        <end position="114"/>
    </location>
</feature>
<dbReference type="AlphaFoldDB" id="A0A2U2J5Z5"/>
<reference evidence="4 5" key="1">
    <citation type="submission" date="2018-05" db="EMBL/GenBank/DDBJ databases">
        <title>Genome of Sphingosinicella humi QZX222.</title>
        <authorList>
            <person name="Qiao Z."/>
            <person name="Wang G."/>
        </authorList>
    </citation>
    <scope>NUCLEOTIDE SEQUENCE [LARGE SCALE GENOMIC DNA]</scope>
    <source>
        <strain evidence="4 5">QZX222</strain>
    </source>
</reference>
<dbReference type="InterPro" id="IPR013974">
    <property type="entry name" value="SAF"/>
</dbReference>
<feature type="compositionally biased region" description="Low complexity" evidence="1">
    <location>
        <begin position="255"/>
        <end position="270"/>
    </location>
</feature>
<gene>
    <name evidence="4" type="primary">cpaB</name>
    <name evidence="4" type="ORF">DF286_13265</name>
</gene>
<keyword evidence="2" id="KW-0472">Membrane</keyword>
<proteinExistence type="predicted"/>
<keyword evidence="2" id="KW-0812">Transmembrane</keyword>
<dbReference type="Pfam" id="PF08666">
    <property type="entry name" value="SAF"/>
    <property type="match status" value="1"/>
</dbReference>
<protein>
    <submittedName>
        <fullName evidence="4">Flp pilus assembly protein CpaB</fullName>
    </submittedName>
</protein>
<evidence type="ECO:0000256" key="2">
    <source>
        <dbReference type="SAM" id="Phobius"/>
    </source>
</evidence>
<accession>A0A2U2J5Z5</accession>
<feature type="transmembrane region" description="Helical" evidence="2">
    <location>
        <begin position="7"/>
        <end position="28"/>
    </location>
</feature>
<dbReference type="InterPro" id="IPR017592">
    <property type="entry name" value="Pilus_assmbl_Flp-typ_CpaB"/>
</dbReference>